<name>A0A9Y2AK44_9FIRM</name>
<dbReference type="AlphaFoldDB" id="A0A9Y2AK44"/>
<dbReference type="EMBL" id="CP120678">
    <property type="protein sequence ID" value="WIW71392.1"/>
    <property type="molecule type" value="Genomic_DNA"/>
</dbReference>
<organism evidence="1 2">
    <name type="scientific">Selenobaculum gibii</name>
    <dbReference type="NCBI Taxonomy" id="3054208"/>
    <lineage>
        <taxon>Bacteria</taxon>
        <taxon>Bacillati</taxon>
        <taxon>Bacillota</taxon>
        <taxon>Negativicutes</taxon>
        <taxon>Selenomonadales</taxon>
        <taxon>Selenomonadaceae</taxon>
        <taxon>Selenobaculum</taxon>
    </lineage>
</organism>
<protein>
    <submittedName>
        <fullName evidence="1">Uncharacterized protein</fullName>
    </submittedName>
</protein>
<proteinExistence type="predicted"/>
<evidence type="ECO:0000313" key="2">
    <source>
        <dbReference type="Proteomes" id="UP001243623"/>
    </source>
</evidence>
<gene>
    <name evidence="1" type="ORF">P3F81_03510</name>
</gene>
<dbReference type="Proteomes" id="UP001243623">
    <property type="component" value="Chromosome"/>
</dbReference>
<sequence>MRNFKVRVEGTEFELEVEEEKSVPLVILHGDHHAWVEAGHKNLMNSH</sequence>
<evidence type="ECO:0000313" key="1">
    <source>
        <dbReference type="EMBL" id="WIW71392.1"/>
    </source>
</evidence>
<dbReference type="KEGG" id="sgbi:P3F81_03510"/>
<accession>A0A9Y2AK44</accession>
<keyword evidence="2" id="KW-1185">Reference proteome</keyword>
<dbReference type="RefSeq" id="WP_177505191.1">
    <property type="nucleotide sequence ID" value="NZ_CP120678.1"/>
</dbReference>
<reference evidence="1" key="1">
    <citation type="submission" date="2023-03" db="EMBL/GenBank/DDBJ databases">
        <title>Selenobaculum gbiensis gen. nov. sp. nov., a new bacterium isolated from the gut microbiota of IBD patient.</title>
        <authorList>
            <person name="Yeo S."/>
            <person name="Park H."/>
            <person name="Huh C.S."/>
        </authorList>
    </citation>
    <scope>NUCLEOTIDE SEQUENCE</scope>
    <source>
        <strain evidence="1">ICN-92133</strain>
    </source>
</reference>